<dbReference type="PATRIC" id="fig|1217706.3.peg.3447"/>
<dbReference type="AlphaFoldDB" id="N9PX43"/>
<protein>
    <submittedName>
        <fullName evidence="1">Uncharacterized protein</fullName>
    </submittedName>
</protein>
<dbReference type="GeneID" id="303683401"/>
<dbReference type="HOGENOM" id="CLU_772986_0_0_6"/>
<dbReference type="EMBL" id="APRW01000016">
    <property type="protein sequence ID" value="ENX19382.1"/>
    <property type="molecule type" value="Genomic_DNA"/>
</dbReference>
<comment type="caution">
    <text evidence="1">The sequence shown here is derived from an EMBL/GenBank/DDBJ whole genome shotgun (WGS) entry which is preliminary data.</text>
</comment>
<evidence type="ECO:0000313" key="1">
    <source>
        <dbReference type="EMBL" id="ENX19382.1"/>
    </source>
</evidence>
<name>N9PX43_9GAMM</name>
<gene>
    <name evidence="1" type="ORF">F892_03550</name>
</gene>
<sequence>MTEILSEDELNALRKDIIFKIKELKRRGALCGSINALFQQIGFDNSNTYKYLILKIENLDSGDVQKQLQAALTVVNQELLKHVKFHNKRVYFYTLSTSKLEQLFNLLKNNTDLYEEGEKEYIDYSLYKGDKPEKGLIIDNDDFKIIYLKSQRNRQESQRIDDKIPRVMDDEDEVIIRLTKVVQYPMNAFDFVAFDFKNESLILGADLTSIFPNAETEKAMGTTLTTLRKLCGMAEIPSKDLRNCIENFEKEELGDVLDHAFITADGGYNHAGKSLTKGQDVRKDGFHQDGIKGKDADYYGIVKAYDPINGEKDEKVIITIRLTYKEYKSENELPIRFAVLNGIRTLNGLKYAINKVLEHNHN</sequence>
<dbReference type="Proteomes" id="UP000013173">
    <property type="component" value="Unassembled WGS sequence"/>
</dbReference>
<evidence type="ECO:0000313" key="2">
    <source>
        <dbReference type="Proteomes" id="UP000013173"/>
    </source>
</evidence>
<dbReference type="RefSeq" id="WP_005260088.1">
    <property type="nucleotide sequence ID" value="NZ_BMDR01000003.1"/>
</dbReference>
<keyword evidence="2" id="KW-1185">Reference proteome</keyword>
<reference evidence="1 2" key="1">
    <citation type="submission" date="2013-02" db="EMBL/GenBank/DDBJ databases">
        <title>The Genome Sequence of Acinetobacter sp. NIPH 2168.</title>
        <authorList>
            <consortium name="The Broad Institute Genome Sequencing Platform"/>
            <consortium name="The Broad Institute Genome Sequencing Center for Infectious Disease"/>
            <person name="Cerqueira G."/>
            <person name="Feldgarden M."/>
            <person name="Courvalin P."/>
            <person name="Perichon B."/>
            <person name="Grillot-Courvalin C."/>
            <person name="Clermont D."/>
            <person name="Rocha E."/>
            <person name="Yoon E.-J."/>
            <person name="Nemec A."/>
            <person name="Walker B."/>
            <person name="Young S.K."/>
            <person name="Zeng Q."/>
            <person name="Gargeya S."/>
            <person name="Fitzgerald M."/>
            <person name="Haas B."/>
            <person name="Abouelleil A."/>
            <person name="Alvarado L."/>
            <person name="Arachchi H.M."/>
            <person name="Berlin A.M."/>
            <person name="Chapman S.B."/>
            <person name="Dewar J."/>
            <person name="Goldberg J."/>
            <person name="Griggs A."/>
            <person name="Gujja S."/>
            <person name="Hansen M."/>
            <person name="Howarth C."/>
            <person name="Imamovic A."/>
            <person name="Larimer J."/>
            <person name="McCowan C."/>
            <person name="Murphy C."/>
            <person name="Neiman D."/>
            <person name="Pearson M."/>
            <person name="Priest M."/>
            <person name="Roberts A."/>
            <person name="Saif S."/>
            <person name="Shea T."/>
            <person name="Sisk P."/>
            <person name="Sykes S."/>
            <person name="Wortman J."/>
            <person name="Nusbaum C."/>
            <person name="Birren B."/>
        </authorList>
    </citation>
    <scope>NUCLEOTIDE SEQUENCE [LARGE SCALE GENOMIC DNA]</scope>
    <source>
        <strain evidence="1 2">NIPH 2168</strain>
    </source>
</reference>
<dbReference type="OrthoDB" id="6713349at2"/>
<organism evidence="1 2">
    <name type="scientific">Acinetobacter vivianii</name>
    <dbReference type="NCBI Taxonomy" id="1776742"/>
    <lineage>
        <taxon>Bacteria</taxon>
        <taxon>Pseudomonadati</taxon>
        <taxon>Pseudomonadota</taxon>
        <taxon>Gammaproteobacteria</taxon>
        <taxon>Moraxellales</taxon>
        <taxon>Moraxellaceae</taxon>
        <taxon>Acinetobacter</taxon>
    </lineage>
</organism>
<accession>N9PX43</accession>
<proteinExistence type="predicted"/>